<accession>A0A0E9VF42</accession>
<reference evidence="1" key="1">
    <citation type="submission" date="2014-11" db="EMBL/GenBank/DDBJ databases">
        <authorList>
            <person name="Amaro Gonzalez C."/>
        </authorList>
    </citation>
    <scope>NUCLEOTIDE SEQUENCE</scope>
</reference>
<reference evidence="1" key="2">
    <citation type="journal article" date="2015" name="Fish Shellfish Immunol.">
        <title>Early steps in the European eel (Anguilla anguilla)-Vibrio vulnificus interaction in the gills: Role of the RtxA13 toxin.</title>
        <authorList>
            <person name="Callol A."/>
            <person name="Pajuelo D."/>
            <person name="Ebbesson L."/>
            <person name="Teles M."/>
            <person name="MacKenzie S."/>
            <person name="Amaro C."/>
        </authorList>
    </citation>
    <scope>NUCLEOTIDE SEQUENCE</scope>
</reference>
<protein>
    <submittedName>
        <fullName evidence="1">Uncharacterized protein</fullName>
    </submittedName>
</protein>
<evidence type="ECO:0000313" key="1">
    <source>
        <dbReference type="EMBL" id="JAH76697.1"/>
    </source>
</evidence>
<proteinExistence type="predicted"/>
<sequence>MRIVTRELYPILENDFGLPNLAYHCMNEITCIFQNVN</sequence>
<organism evidence="1">
    <name type="scientific">Anguilla anguilla</name>
    <name type="common">European freshwater eel</name>
    <name type="synonym">Muraena anguilla</name>
    <dbReference type="NCBI Taxonomy" id="7936"/>
    <lineage>
        <taxon>Eukaryota</taxon>
        <taxon>Metazoa</taxon>
        <taxon>Chordata</taxon>
        <taxon>Craniata</taxon>
        <taxon>Vertebrata</taxon>
        <taxon>Euteleostomi</taxon>
        <taxon>Actinopterygii</taxon>
        <taxon>Neopterygii</taxon>
        <taxon>Teleostei</taxon>
        <taxon>Anguilliformes</taxon>
        <taxon>Anguillidae</taxon>
        <taxon>Anguilla</taxon>
    </lineage>
</organism>
<dbReference type="AlphaFoldDB" id="A0A0E9VF42"/>
<dbReference type="EMBL" id="GBXM01031880">
    <property type="protein sequence ID" value="JAH76697.1"/>
    <property type="molecule type" value="Transcribed_RNA"/>
</dbReference>
<name>A0A0E9VF42_ANGAN</name>